<reference evidence="1 2" key="1">
    <citation type="submission" date="2019-02" db="EMBL/GenBank/DDBJ databases">
        <title>Deep-cultivation of Planctomycetes and their phenomic and genomic characterization uncovers novel biology.</title>
        <authorList>
            <person name="Wiegand S."/>
            <person name="Jogler M."/>
            <person name="Boedeker C."/>
            <person name="Pinto D."/>
            <person name="Vollmers J."/>
            <person name="Rivas-Marin E."/>
            <person name="Kohn T."/>
            <person name="Peeters S.H."/>
            <person name="Heuer A."/>
            <person name="Rast P."/>
            <person name="Oberbeckmann S."/>
            <person name="Bunk B."/>
            <person name="Jeske O."/>
            <person name="Meyerdierks A."/>
            <person name="Storesund J.E."/>
            <person name="Kallscheuer N."/>
            <person name="Luecker S."/>
            <person name="Lage O.M."/>
            <person name="Pohl T."/>
            <person name="Merkel B.J."/>
            <person name="Hornburger P."/>
            <person name="Mueller R.-W."/>
            <person name="Bruemmer F."/>
            <person name="Labrenz M."/>
            <person name="Spormann A.M."/>
            <person name="Op den Camp H."/>
            <person name="Overmann J."/>
            <person name="Amann R."/>
            <person name="Jetten M.S.M."/>
            <person name="Mascher T."/>
            <person name="Medema M.H."/>
            <person name="Devos D.P."/>
            <person name="Kaster A.-K."/>
            <person name="Ovreas L."/>
            <person name="Rohde M."/>
            <person name="Galperin M.Y."/>
            <person name="Jogler C."/>
        </authorList>
    </citation>
    <scope>NUCLEOTIDE SEQUENCE [LARGE SCALE GENOMIC DNA]</scope>
    <source>
        <strain evidence="1 2">Mal48</strain>
    </source>
</reference>
<proteinExistence type="predicted"/>
<gene>
    <name evidence="1" type="ORF">Mal48_35460</name>
</gene>
<dbReference type="EMBL" id="CP036267">
    <property type="protein sequence ID" value="QDT34286.1"/>
    <property type="molecule type" value="Genomic_DNA"/>
</dbReference>
<dbReference type="KEGG" id="tpol:Mal48_35460"/>
<dbReference type="Proteomes" id="UP000315724">
    <property type="component" value="Chromosome"/>
</dbReference>
<organism evidence="1 2">
    <name type="scientific">Thalassoglobus polymorphus</name>
    <dbReference type="NCBI Taxonomy" id="2527994"/>
    <lineage>
        <taxon>Bacteria</taxon>
        <taxon>Pseudomonadati</taxon>
        <taxon>Planctomycetota</taxon>
        <taxon>Planctomycetia</taxon>
        <taxon>Planctomycetales</taxon>
        <taxon>Planctomycetaceae</taxon>
        <taxon>Thalassoglobus</taxon>
    </lineage>
</organism>
<name>A0A517QRN3_9PLAN</name>
<protein>
    <submittedName>
        <fullName evidence="1">Uncharacterized protein</fullName>
    </submittedName>
</protein>
<evidence type="ECO:0000313" key="1">
    <source>
        <dbReference type="EMBL" id="QDT34286.1"/>
    </source>
</evidence>
<dbReference type="AlphaFoldDB" id="A0A517QRN3"/>
<evidence type="ECO:0000313" key="2">
    <source>
        <dbReference type="Proteomes" id="UP000315724"/>
    </source>
</evidence>
<sequence>MEQIVDIHEVARLGRFQKTLQAVSKPMELRPFSVSEK</sequence>
<keyword evidence="2" id="KW-1185">Reference proteome</keyword>
<accession>A0A517QRN3</accession>